<feature type="chain" id="PRO_5036198872" evidence="1">
    <location>
        <begin position="23"/>
        <end position="180"/>
    </location>
</feature>
<protein>
    <submittedName>
        <fullName evidence="4">Fimbrial protein</fullName>
    </submittedName>
</protein>
<name>A0A765FQG6_SALER</name>
<feature type="signal peptide" evidence="1">
    <location>
        <begin position="1"/>
        <end position="22"/>
    </location>
</feature>
<dbReference type="Gene3D" id="2.60.40.1090">
    <property type="entry name" value="Fimbrial-type adhesion domain"/>
    <property type="match status" value="1"/>
</dbReference>
<dbReference type="InterPro" id="IPR036937">
    <property type="entry name" value="Adhesion_dom_fimbrial_sf"/>
</dbReference>
<evidence type="ECO:0000256" key="1">
    <source>
        <dbReference type="SAM" id="SignalP"/>
    </source>
</evidence>
<evidence type="ECO:0000313" key="4">
    <source>
        <dbReference type="EMBL" id="HAG5358952.1"/>
    </source>
</evidence>
<evidence type="ECO:0000259" key="2">
    <source>
        <dbReference type="Pfam" id="PF00419"/>
    </source>
</evidence>
<gene>
    <name evidence="4" type="ORF">G8O64_004639</name>
    <name evidence="3" type="ORF">G8V93_004631</name>
</gene>
<comment type="caution">
    <text evidence="4">The sequence shown here is derived from an EMBL/GenBank/DDBJ whole genome shotgun (WGS) entry which is preliminary data.</text>
</comment>
<dbReference type="GO" id="GO:0007155">
    <property type="term" value="P:cell adhesion"/>
    <property type="evidence" value="ECO:0007669"/>
    <property type="project" value="InterPro"/>
</dbReference>
<keyword evidence="1" id="KW-0732">Signal</keyword>
<proteinExistence type="predicted"/>
<feature type="domain" description="Fimbrial-type adhesion" evidence="2">
    <location>
        <begin position="38"/>
        <end position="179"/>
    </location>
</feature>
<dbReference type="GO" id="GO:0009289">
    <property type="term" value="C:pilus"/>
    <property type="evidence" value="ECO:0007669"/>
    <property type="project" value="InterPro"/>
</dbReference>
<dbReference type="InterPro" id="IPR008966">
    <property type="entry name" value="Adhesion_dom_sf"/>
</dbReference>
<dbReference type="AlphaFoldDB" id="A0A765FQG6"/>
<sequence>MLRILSVSIFLVAGTASSFIFADSFTSSKNGGKLKSIITMTVNTPTCAIQPHNQHIDFKRITTSELLNESRNLTTTISFECGTTPAGISLEVTPVGGNNVVPGQPGVIDSTLTGAGFKLRWGKSSAVGAENQAVEYNTPLTLPAARISNINLVITPVAIKGISTTSGPSQTQVNLTINYS</sequence>
<dbReference type="EMBL" id="DAAYQT010000028">
    <property type="protein sequence ID" value="HAG5358952.1"/>
    <property type="molecule type" value="Genomic_DNA"/>
</dbReference>
<reference evidence="4" key="1">
    <citation type="journal article" date="2018" name="Genome Biol.">
        <title>SKESA: strategic k-mer extension for scrupulous assemblies.</title>
        <authorList>
            <person name="Souvorov A."/>
            <person name="Agarwala R."/>
            <person name="Lipman D.J."/>
        </authorList>
    </citation>
    <scope>NUCLEOTIDE SEQUENCE</scope>
    <source>
        <strain evidence="4">MA.CK_98/00010293</strain>
        <strain evidence="3">MA.CK_98/00011463</strain>
    </source>
</reference>
<dbReference type="SUPFAM" id="SSF49401">
    <property type="entry name" value="Bacterial adhesins"/>
    <property type="match status" value="1"/>
</dbReference>
<reference evidence="4" key="2">
    <citation type="submission" date="2020-02" db="EMBL/GenBank/DDBJ databases">
        <authorList>
            <consortium name="NCBI Pathogen Detection Project"/>
        </authorList>
    </citation>
    <scope>NUCLEOTIDE SEQUENCE</scope>
    <source>
        <strain evidence="4">MA.CK_98/00010293</strain>
        <strain evidence="3">MA.CK_98/00011463</strain>
    </source>
</reference>
<dbReference type="EMBL" id="DAAXOF010000028">
    <property type="protein sequence ID" value="HAG1883062.1"/>
    <property type="molecule type" value="Genomic_DNA"/>
</dbReference>
<dbReference type="Pfam" id="PF00419">
    <property type="entry name" value="Fimbrial"/>
    <property type="match status" value="1"/>
</dbReference>
<organism evidence="4">
    <name type="scientific">Salmonella enterica</name>
    <name type="common">Salmonella choleraesuis</name>
    <dbReference type="NCBI Taxonomy" id="28901"/>
    <lineage>
        <taxon>Bacteria</taxon>
        <taxon>Pseudomonadati</taxon>
        <taxon>Pseudomonadota</taxon>
        <taxon>Gammaproteobacteria</taxon>
        <taxon>Enterobacterales</taxon>
        <taxon>Enterobacteriaceae</taxon>
        <taxon>Salmonella</taxon>
    </lineage>
</organism>
<dbReference type="InterPro" id="IPR000259">
    <property type="entry name" value="Adhesion_dom_fimbrial"/>
</dbReference>
<evidence type="ECO:0000313" key="3">
    <source>
        <dbReference type="EMBL" id="HAG1883062.1"/>
    </source>
</evidence>
<accession>A0A765FQG6</accession>